<name>A0A7S7NTE4_PALFE</name>
<evidence type="ECO:0000313" key="9">
    <source>
        <dbReference type="EMBL" id="QOY89383.1"/>
    </source>
</evidence>
<dbReference type="InterPro" id="IPR054593">
    <property type="entry name" value="Beta-mannosidase-like_N2"/>
</dbReference>
<dbReference type="Gene3D" id="3.20.20.80">
    <property type="entry name" value="Glycosidases"/>
    <property type="match status" value="1"/>
</dbReference>
<dbReference type="InterPro" id="IPR041351">
    <property type="entry name" value="Ig_GlcNase"/>
</dbReference>
<dbReference type="RefSeq" id="WP_194451045.1">
    <property type="nucleotide sequence ID" value="NZ_CP063849.1"/>
</dbReference>
<dbReference type="AlphaFoldDB" id="A0A7S7NTE4"/>
<dbReference type="InterPro" id="IPR006102">
    <property type="entry name" value="Ig-like_GH2"/>
</dbReference>
<accession>A0A7S7NTE4</accession>
<organism evidence="9 10">
    <name type="scientific">Paludibaculum fermentans</name>
    <dbReference type="NCBI Taxonomy" id="1473598"/>
    <lineage>
        <taxon>Bacteria</taxon>
        <taxon>Pseudomonadati</taxon>
        <taxon>Acidobacteriota</taxon>
        <taxon>Terriglobia</taxon>
        <taxon>Bryobacterales</taxon>
        <taxon>Bryobacteraceae</taxon>
        <taxon>Paludibaculum</taxon>
    </lineage>
</organism>
<feature type="domain" description="Glycoside hydrolase family 2 immunoglobulin-like beta-sandwich" evidence="5">
    <location>
        <begin position="228"/>
        <end position="335"/>
    </location>
</feature>
<evidence type="ECO:0000259" key="5">
    <source>
        <dbReference type="Pfam" id="PF00703"/>
    </source>
</evidence>
<protein>
    <submittedName>
        <fullName evidence="9">Beta galactosidase jelly roll domain-containing protein</fullName>
    </submittedName>
</protein>
<dbReference type="EMBL" id="CP063849">
    <property type="protein sequence ID" value="QOY89383.1"/>
    <property type="molecule type" value="Genomic_DNA"/>
</dbReference>
<dbReference type="InterPro" id="IPR041447">
    <property type="entry name" value="Mannosidase_ig"/>
</dbReference>
<dbReference type="InterPro" id="IPR017853">
    <property type="entry name" value="GH"/>
</dbReference>
<comment type="similarity">
    <text evidence="1">Belongs to the glycosyl hydrolase 2 family.</text>
</comment>
<feature type="chain" id="PRO_5032383142" evidence="4">
    <location>
        <begin position="17"/>
        <end position="886"/>
    </location>
</feature>
<evidence type="ECO:0000256" key="2">
    <source>
        <dbReference type="ARBA" id="ARBA00022801"/>
    </source>
</evidence>
<dbReference type="Proteomes" id="UP000593892">
    <property type="component" value="Chromosome"/>
</dbReference>
<dbReference type="GO" id="GO:0005975">
    <property type="term" value="P:carbohydrate metabolic process"/>
    <property type="evidence" value="ECO:0007669"/>
    <property type="project" value="InterPro"/>
</dbReference>
<dbReference type="Pfam" id="PF18368">
    <property type="entry name" value="Ig_GlcNase"/>
    <property type="match status" value="1"/>
</dbReference>
<keyword evidence="3" id="KW-0326">Glycosidase</keyword>
<evidence type="ECO:0000256" key="4">
    <source>
        <dbReference type="SAM" id="SignalP"/>
    </source>
</evidence>
<dbReference type="Pfam" id="PF00703">
    <property type="entry name" value="Glyco_hydro_2"/>
    <property type="match status" value="1"/>
</dbReference>
<dbReference type="Pfam" id="PF22666">
    <property type="entry name" value="Glyco_hydro_2_N2"/>
    <property type="match status" value="1"/>
</dbReference>
<gene>
    <name evidence="9" type="ORF">IRI77_05355</name>
</gene>
<evidence type="ECO:0000259" key="7">
    <source>
        <dbReference type="Pfam" id="PF18368"/>
    </source>
</evidence>
<dbReference type="InterPro" id="IPR008979">
    <property type="entry name" value="Galactose-bd-like_sf"/>
</dbReference>
<dbReference type="PANTHER" id="PTHR43536">
    <property type="entry name" value="MANNOSYLGLYCOPROTEIN ENDO-BETA-MANNOSIDASE"/>
    <property type="match status" value="1"/>
</dbReference>
<dbReference type="GO" id="GO:0004553">
    <property type="term" value="F:hydrolase activity, hydrolyzing O-glycosyl compounds"/>
    <property type="evidence" value="ECO:0007669"/>
    <property type="project" value="InterPro"/>
</dbReference>
<feature type="domain" description="Exo-beta-D-glucosaminidase Ig-fold" evidence="7">
    <location>
        <begin position="762"/>
        <end position="880"/>
    </location>
</feature>
<evidence type="ECO:0000313" key="10">
    <source>
        <dbReference type="Proteomes" id="UP000593892"/>
    </source>
</evidence>
<dbReference type="KEGG" id="pfer:IRI77_05355"/>
<reference evidence="9 10" key="1">
    <citation type="submission" date="2020-10" db="EMBL/GenBank/DDBJ databases">
        <title>Complete genome sequence of Paludibaculum fermentans P105T, a facultatively anaerobic acidobacterium capable of dissimilatory Fe(III) reduction.</title>
        <authorList>
            <person name="Dedysh S.N."/>
            <person name="Beletsky A.V."/>
            <person name="Kulichevskaya I.S."/>
            <person name="Mardanov A.V."/>
            <person name="Ravin N.V."/>
        </authorList>
    </citation>
    <scope>NUCLEOTIDE SEQUENCE [LARGE SCALE GENOMIC DNA]</scope>
    <source>
        <strain evidence="9 10">P105</strain>
    </source>
</reference>
<dbReference type="Gene3D" id="2.60.40.10">
    <property type="entry name" value="Immunoglobulins"/>
    <property type="match status" value="3"/>
</dbReference>
<feature type="domain" description="Mannosidase Ig/CBM-like" evidence="6">
    <location>
        <begin position="670"/>
        <end position="749"/>
    </location>
</feature>
<sequence>MKLLYLLVAVSLAATAAEGPRGATLTLKENWAIQPTSAAASSGAVVSTPGFSVKGWYKATMPSTVVSALAQLGIYADPYYGMNLRQIAGTTYPIAGNFSNLAMPPESPFRGSWWFRTEFTTPAEFRDKTLWLRFDGINYRANVWLNGRQVADADKMAGAWRLFEFNVSGLVKAGAKNALAVEIFPPQPDDLGITFVDWNPTPADKGMGLWRNVHLDATGPVSIRFPQVISHLNLPENTKAELTVTAELRNGSTKPVKGTLKGQIEGITFAKAVHLGAGETKVVSLEPGEFAQLRLDNPRLWWPVQTGPQNLYPLKLEFETGGSVSDSSSLRFGIREVTSRLNEENHRIFQVNGKNILIRGAGYSFDMLLRSSPERQRADLEYVRDMNLNTVRMEGKIEDDHFLEMCDEMGILVMAGWCCCDHWEKWENWKEEDHSIAGASLRDQIRRLRSHPAVFTWLNGSDGPPVPAVEKMYVQILKELNWPNPFQSSATSKPTEVTGQTGIKMTGPYEYIAPSYWLLDKDRGGAHGFNTETSPGPAVPPVDSLRAMLPEDKLWPINEVWDFHSGGSVFKDVKVFTEALNARYGPSAGVEEYSRKAQVMAYEGHRAMFEAFGRNKYKSTGVIQWMLNNAWPSMIWHLYDWYLRPGGSYFGAKKGCEPLHIQYSYDDGSIVVVNSLYQGFAGLKAKAWVYNLDMTEKWSKVAVVDAGADRSTRVLTLPALEGLSTTYFVRLALEDASGKTVSTNFYWLSTKPEVLDWAKSTWYVTPTKEFADLKGLNSLPPVKVNFSFRNEKDGERGWTRVTLENPSRSLAFSVHLKVNTSELDPDNPTDPAHEVEILPVLWEDNYFVLMPGEKRTVSASYRLTEVKHGQPVVAVDGWNVEGNAVN</sequence>
<dbReference type="InterPro" id="IPR036156">
    <property type="entry name" value="Beta-gal/glucu_dom_sf"/>
</dbReference>
<evidence type="ECO:0000259" key="6">
    <source>
        <dbReference type="Pfam" id="PF17786"/>
    </source>
</evidence>
<keyword evidence="4" id="KW-0732">Signal</keyword>
<evidence type="ECO:0000256" key="3">
    <source>
        <dbReference type="ARBA" id="ARBA00023295"/>
    </source>
</evidence>
<keyword evidence="10" id="KW-1185">Reference proteome</keyword>
<proteinExistence type="inferred from homology"/>
<dbReference type="InterPro" id="IPR043534">
    <property type="entry name" value="EBDG/EBM"/>
</dbReference>
<dbReference type="SUPFAM" id="SSF49303">
    <property type="entry name" value="beta-Galactosidase/glucuronidase domain"/>
    <property type="match status" value="3"/>
</dbReference>
<dbReference type="Gene3D" id="2.60.120.260">
    <property type="entry name" value="Galactose-binding domain-like"/>
    <property type="match status" value="1"/>
</dbReference>
<feature type="signal peptide" evidence="4">
    <location>
        <begin position="1"/>
        <end position="16"/>
    </location>
</feature>
<dbReference type="InterPro" id="IPR013783">
    <property type="entry name" value="Ig-like_fold"/>
</dbReference>
<evidence type="ECO:0000259" key="8">
    <source>
        <dbReference type="Pfam" id="PF22666"/>
    </source>
</evidence>
<dbReference type="PANTHER" id="PTHR43536:SF1">
    <property type="entry name" value="MANNOSYLGLYCOPROTEIN ENDO-BETA-MANNOSIDASE"/>
    <property type="match status" value="1"/>
</dbReference>
<dbReference type="SUPFAM" id="SSF51445">
    <property type="entry name" value="(Trans)glycosidases"/>
    <property type="match status" value="1"/>
</dbReference>
<dbReference type="Pfam" id="PF17786">
    <property type="entry name" value="Mannosidase_ig"/>
    <property type="match status" value="1"/>
</dbReference>
<feature type="domain" description="Beta-mannosidase-like galactose-binding" evidence="8">
    <location>
        <begin position="112"/>
        <end position="185"/>
    </location>
</feature>
<dbReference type="SUPFAM" id="SSF49785">
    <property type="entry name" value="Galactose-binding domain-like"/>
    <property type="match status" value="1"/>
</dbReference>
<keyword evidence="2" id="KW-0378">Hydrolase</keyword>
<evidence type="ECO:0000256" key="1">
    <source>
        <dbReference type="ARBA" id="ARBA00007401"/>
    </source>
</evidence>